<dbReference type="OrthoDB" id="1882251at2759"/>
<evidence type="ECO:0000313" key="3">
    <source>
        <dbReference type="Proteomes" id="UP000467841"/>
    </source>
</evidence>
<feature type="region of interest" description="Disordered" evidence="1">
    <location>
        <begin position="294"/>
        <end position="317"/>
    </location>
</feature>
<protein>
    <recommendedName>
        <fullName evidence="4">RRM domain-containing protein</fullName>
    </recommendedName>
</protein>
<gene>
    <name evidence="2" type="ORF">MERR_LOCUS26964</name>
</gene>
<reference evidence="2" key="1">
    <citation type="submission" date="2020-01" db="EMBL/GenBank/DDBJ databases">
        <authorList>
            <person name="Mishra B."/>
        </authorList>
    </citation>
    <scope>NUCLEOTIDE SEQUENCE [LARGE SCALE GENOMIC DNA]</scope>
</reference>
<evidence type="ECO:0000256" key="1">
    <source>
        <dbReference type="SAM" id="MobiDB-lite"/>
    </source>
</evidence>
<organism evidence="2 3">
    <name type="scientific">Microthlaspi erraticum</name>
    <dbReference type="NCBI Taxonomy" id="1685480"/>
    <lineage>
        <taxon>Eukaryota</taxon>
        <taxon>Viridiplantae</taxon>
        <taxon>Streptophyta</taxon>
        <taxon>Embryophyta</taxon>
        <taxon>Tracheophyta</taxon>
        <taxon>Spermatophyta</taxon>
        <taxon>Magnoliopsida</taxon>
        <taxon>eudicotyledons</taxon>
        <taxon>Gunneridae</taxon>
        <taxon>Pentapetalae</taxon>
        <taxon>rosids</taxon>
        <taxon>malvids</taxon>
        <taxon>Brassicales</taxon>
        <taxon>Brassicaceae</taxon>
        <taxon>Coluteocarpeae</taxon>
        <taxon>Microthlaspi</taxon>
    </lineage>
</organism>
<evidence type="ECO:0008006" key="4">
    <source>
        <dbReference type="Google" id="ProtNLM"/>
    </source>
</evidence>
<dbReference type="AlphaFoldDB" id="A0A6D2JSU8"/>
<accession>A0A6D2JSU8</accession>
<name>A0A6D2JSU8_9BRAS</name>
<dbReference type="PANTHER" id="PTHR33527:SF18">
    <property type="entry name" value="F13O11.17 PROTEIN"/>
    <property type="match status" value="1"/>
</dbReference>
<keyword evidence="3" id="KW-1185">Reference proteome</keyword>
<dbReference type="EMBL" id="CACVBM020001218">
    <property type="protein sequence ID" value="CAA7039729.1"/>
    <property type="molecule type" value="Genomic_DNA"/>
</dbReference>
<dbReference type="Proteomes" id="UP000467841">
    <property type="component" value="Unassembled WGS sequence"/>
</dbReference>
<sequence length="317" mass="35992">MPSSTVEQLYAFHAKDREIFSKLVLTFSRLPSESLLVMATWFWLEDFWYGNIMSIVYALPDPVVEALVDEAVSCFQCVDSNEPPYSFNKIPLTAKLLKKDISLLSIYKHRYTAIAGIKNFLTTICSRVFSDILQQVVPYSSPCFVNKFLHPLIIPGFPHPTFGSINVMPDFDVGDNIISSNNLFIFPSGIWRWNASSIATENDRTMFITFSRGFPVSHAEVKELFTKIFGENCVVGIYMPENNNTSSPNTDESCNGQQQKLFARLVLDSVTTVDRILEGQKINKFKINGKHIWAPDEERPPLEDDVDFEGSKMEEVD</sequence>
<dbReference type="PANTHER" id="PTHR33527">
    <property type="entry name" value="OS07G0274300 PROTEIN"/>
    <property type="match status" value="1"/>
</dbReference>
<proteinExistence type="predicted"/>
<evidence type="ECO:0000313" key="2">
    <source>
        <dbReference type="EMBL" id="CAA7039729.1"/>
    </source>
</evidence>
<comment type="caution">
    <text evidence="2">The sequence shown here is derived from an EMBL/GenBank/DDBJ whole genome shotgun (WGS) entry which is preliminary data.</text>
</comment>